<dbReference type="EMBL" id="RQTU01000099">
    <property type="protein sequence ID" value="RRD69443.1"/>
    <property type="molecule type" value="Genomic_DNA"/>
</dbReference>
<dbReference type="PROSITE" id="PS51257">
    <property type="entry name" value="PROKAR_LIPOPROTEIN"/>
    <property type="match status" value="1"/>
</dbReference>
<evidence type="ECO:0000313" key="2">
    <source>
        <dbReference type="EMBL" id="EFC3526529.1"/>
    </source>
</evidence>
<reference evidence="11 33" key="10">
    <citation type="submission" date="2019-12" db="EMBL/GenBank/DDBJ databases">
        <title>Enteriobacteria Tanzani isolates_8377-8380.</title>
        <authorList>
            <person name="Subbiah M."/>
            <person name="Call D."/>
        </authorList>
    </citation>
    <scope>NUCLEOTIDE SEQUENCE [LARGE SCALE GENOMIC DNA]</scope>
    <source>
        <strain evidence="11 33">8378wH8</strain>
    </source>
</reference>
<dbReference type="EMBL" id="JACZOI010000043">
    <property type="protein sequence ID" value="MBE0978795.1"/>
    <property type="molecule type" value="Genomic_DNA"/>
</dbReference>
<reference evidence="18 28" key="5">
    <citation type="submission" date="2018-11" db="EMBL/GenBank/DDBJ databases">
        <title>Enterobacteriaceae from Patient.</title>
        <authorList>
            <person name="Shen C."/>
            <person name="Yang Y."/>
            <person name="Tian G."/>
        </authorList>
    </citation>
    <scope>NUCLEOTIDE SEQUENCE [LARGE SCALE GENOMIC DNA]</scope>
    <source>
        <strain evidence="18 28">GBGD28</strain>
    </source>
</reference>
<evidence type="ECO:0000313" key="33">
    <source>
        <dbReference type="Proteomes" id="UP000462410"/>
    </source>
</evidence>
<evidence type="ECO:0000313" key="12">
    <source>
        <dbReference type="EMBL" id="MXI73788.1"/>
    </source>
</evidence>
<evidence type="ECO:0000313" key="18">
    <source>
        <dbReference type="EMBL" id="RRD69443.1"/>
    </source>
</evidence>
<dbReference type="Proteomes" id="UP000469708">
    <property type="component" value="Unassembled WGS sequence"/>
</dbReference>
<dbReference type="OMA" id="TRVMANT"/>
<evidence type="ECO:0000313" key="20">
    <source>
        <dbReference type="EMBL" id="STJ81402.1"/>
    </source>
</evidence>
<dbReference type="Proteomes" id="UP000870292">
    <property type="component" value="Unassembled WGS sequence"/>
</dbReference>
<evidence type="ECO:0000313" key="39">
    <source>
        <dbReference type="Proteomes" id="UP000629265"/>
    </source>
</evidence>
<dbReference type="Proteomes" id="UP000581425">
    <property type="component" value="Unassembled WGS sequence"/>
</dbReference>
<dbReference type="EMBL" id="AASHPR010000041">
    <property type="protein sequence ID" value="EFC3526529.1"/>
    <property type="molecule type" value="Genomic_DNA"/>
</dbReference>
<evidence type="ECO:0000313" key="7">
    <source>
        <dbReference type="EMBL" id="KPO11602.1"/>
    </source>
</evidence>
<evidence type="ECO:0000313" key="6">
    <source>
        <dbReference type="EMBL" id="HBB1574699.1"/>
    </source>
</evidence>
<evidence type="ECO:0000313" key="21">
    <source>
        <dbReference type="EMBL" id="STN25428.1"/>
    </source>
</evidence>
<dbReference type="EMBL" id="CP058571">
    <property type="protein sequence ID" value="QLG58239.1"/>
    <property type="molecule type" value="Genomic_DNA"/>
</dbReference>
<evidence type="ECO:0000313" key="19">
    <source>
        <dbReference type="EMBL" id="STJ55715.1"/>
    </source>
</evidence>
<dbReference type="Proteomes" id="UP000254785">
    <property type="component" value="Unassembled WGS sequence"/>
</dbReference>
<dbReference type="EMBL" id="VRXD01000036">
    <property type="protein sequence ID" value="TXQ31161.1"/>
    <property type="molecule type" value="Genomic_DNA"/>
</dbReference>
<dbReference type="RefSeq" id="WP_000742328.1">
    <property type="nucleotide sequence ID" value="NZ_AP019189.1"/>
</dbReference>
<evidence type="ECO:0000313" key="3">
    <source>
        <dbReference type="EMBL" id="EFH0364393.1"/>
    </source>
</evidence>
<reference evidence="14 34" key="12">
    <citation type="submission" date="2020-02" db="EMBL/GenBank/DDBJ databases">
        <authorList>
            <person name="Subbiah M."/>
            <person name="Call D."/>
        </authorList>
    </citation>
    <scope>NUCLEOTIDE SEQUENCE [LARGE SCALE GENOMIC DNA]</scope>
    <source>
        <strain evidence="14 34">8375wC2</strain>
    </source>
</reference>
<protein>
    <submittedName>
        <fullName evidence="7">Membrane protein</fullName>
    </submittedName>
    <submittedName>
        <fullName evidence="19">Putative lipoprotein</fullName>
    </submittedName>
    <submittedName>
        <fullName evidence="11">YjbH domain-containing protein</fullName>
    </submittedName>
</protein>
<reference evidence="35" key="14">
    <citation type="submission" date="2020-06" db="EMBL/GenBank/DDBJ databases">
        <title>Identification and Characterisation of Fosfomycin Resistance in Escherichia coli Urinary Tract Infection Isolates from Australia.</title>
        <authorList>
            <person name="Mowlaboccus S."/>
            <person name="Daley D."/>
            <person name="Pang S."/>
            <person name="Gottlieb T."/>
            <person name="Nimmo G.R."/>
            <person name="George N."/>
            <person name="Korman T.M."/>
            <person name="Strietberg R."/>
            <person name="Robson J."/>
            <person name="Peachey G."/>
            <person name="Collignon P."/>
            <person name="Bradbury S."/>
            <person name="Colombi E."/>
            <person name="Ramsay J.P."/>
            <person name="Rogers B.A."/>
            <person name="Coombs G.W."/>
        </authorList>
    </citation>
    <scope>NUCLEOTIDE SEQUENCE [LARGE SCALE GENOMIC DNA]</scope>
    <source>
        <strain evidence="35">EC2</strain>
    </source>
</reference>
<feature type="signal peptide" evidence="1">
    <location>
        <begin position="1"/>
        <end position="21"/>
    </location>
</feature>
<reference evidence="2 37" key="4">
    <citation type="submission" date="2018-08" db="EMBL/GenBank/DDBJ databases">
        <authorList>
            <consortium name="NARMS: The National Antimicrobial Resistance Monitoring System"/>
        </authorList>
    </citation>
    <scope>NUCLEOTIDE SEQUENCE [LARGE SCALE GENOMIC DNA]</scope>
    <source>
        <strain evidence="2 37">FSIS11705178</strain>
    </source>
</reference>
<dbReference type="EMBL" id="AASURL010000008">
    <property type="protein sequence ID" value="EFH0364393.1"/>
    <property type="molecule type" value="Genomic_DNA"/>
</dbReference>
<reference evidence="15" key="11">
    <citation type="journal article" date="2020" name="Int. J. Antimicrob. Agents">
        <title>Identification and characterisation of fosfomycin resistance in Escherichia coli urinary tract infection isolates from Australia.</title>
        <authorList>
            <person name="Mowlaboccus S."/>
            <person name="Daley D."/>
            <person name="Pang S."/>
            <person name="Gottlieb T."/>
            <person name="Merlino J."/>
            <person name="Nimmo G.R."/>
            <person name="George N."/>
            <person name="Korman T.M."/>
            <person name="Streitberg R."/>
            <person name="Robson J."/>
            <person name="Peachey G."/>
            <person name="Collignon P."/>
            <person name="Bradbury S."/>
            <person name="Colombi E."/>
            <person name="Ramsay J.P."/>
            <person name="Rogers B.A."/>
            <person name="Coombs G.W."/>
        </authorList>
    </citation>
    <scope>NUCLEOTIDE SEQUENCE</scope>
    <source>
        <strain evidence="15">EC2</strain>
    </source>
</reference>
<dbReference type="EMBL" id="JACGTG010000001">
    <property type="protein sequence ID" value="MBA6240715.1"/>
    <property type="molecule type" value="Genomic_DNA"/>
</dbReference>
<reference evidence="3 36" key="13">
    <citation type="submission" date="2020-02" db="EMBL/GenBank/DDBJ databases">
        <authorList>
            <consortium name="PulseNet: The National Subtyping Network for Foodborne Disease Surveillance"/>
            <person name="Tarr C.L."/>
            <person name="Trees E."/>
            <person name="Katz L.S."/>
            <person name="Carleton-Romer H.A."/>
            <person name="Stroika S."/>
            <person name="Kucerova Z."/>
            <person name="Roache K.F."/>
            <person name="Sabol A.L."/>
            <person name="Besser J."/>
            <person name="Gerner-Smidt P."/>
        </authorList>
    </citation>
    <scope>NUCLEOTIDE SEQUENCE [LARGE SCALE GENOMIC DNA]</scope>
    <source>
        <strain evidence="3 36">PNUSAE004166</strain>
    </source>
</reference>
<dbReference type="EMBL" id="LDYI01000094">
    <property type="protein sequence ID" value="KPO11602.1"/>
    <property type="molecule type" value="Genomic_DNA"/>
</dbReference>
<keyword evidence="19" id="KW-0449">Lipoprotein</keyword>
<evidence type="ECO:0000313" key="29">
    <source>
        <dbReference type="Proteomes" id="UP000321295"/>
    </source>
</evidence>
<dbReference type="Proteomes" id="UP000321295">
    <property type="component" value="Unassembled WGS sequence"/>
</dbReference>
<dbReference type="Proteomes" id="UP000462410">
    <property type="component" value="Unassembled WGS sequence"/>
</dbReference>
<dbReference type="Proteomes" id="UP000509796">
    <property type="component" value="Chromosome"/>
</dbReference>
<reference evidence="9" key="17">
    <citation type="submission" date="2020-09" db="EMBL/GenBank/DDBJ databases">
        <title>Emerging polyconal dissemination of OXA-244-producing E. coli in France.</title>
        <authorList>
            <person name="Emeraud C."/>
            <person name="Girlich D."/>
            <person name="Bonnin R.A."/>
            <person name="Jousset A.B."/>
            <person name="Naas T."/>
            <person name="Dortet L."/>
        </authorList>
    </citation>
    <scope>NUCLEOTIDE SEQUENCE</scope>
    <source>
        <strain evidence="9">225E3</strain>
    </source>
</reference>
<evidence type="ECO:0000313" key="16">
    <source>
        <dbReference type="EMBL" id="QOY32680.1"/>
    </source>
</evidence>
<dbReference type="Proteomes" id="UP000271008">
    <property type="component" value="Unassembled WGS sequence"/>
</dbReference>
<evidence type="ECO:0000313" key="17">
    <source>
        <dbReference type="EMBL" id="QRZ99238.1"/>
    </source>
</evidence>
<accession>A0A238BFP5</accession>
<dbReference type="Proteomes" id="UP000359125">
    <property type="component" value="Unassembled WGS sequence"/>
</dbReference>
<reference evidence="23 39" key="8">
    <citation type="submission" date="2019-11" db="EMBL/GenBank/DDBJ databases">
        <authorList>
            <person name="Haines EK M."/>
        </authorList>
    </citation>
    <scope>NUCLEOTIDE SEQUENCE [LARGE SCALE GENOMIC DNA]</scope>
    <source>
        <strain evidence="23">KR2729</strain>
    </source>
</reference>
<reference evidence="15" key="15">
    <citation type="submission" date="2020-06" db="EMBL/GenBank/DDBJ databases">
        <authorList>
            <person name="Ramsay J.P."/>
            <person name="Colombi E."/>
            <person name="Mowlaboccus S."/>
        </authorList>
    </citation>
    <scope>NUCLEOTIDE SEQUENCE</scope>
    <source>
        <strain evidence="15">EC2</strain>
    </source>
</reference>
<dbReference type="Proteomes" id="UP000050556">
    <property type="component" value="Unassembled WGS sequence"/>
</dbReference>
<dbReference type="InterPro" id="IPR010344">
    <property type="entry name" value="YbjH"/>
</dbReference>
<reference evidence="5" key="2">
    <citation type="journal article" date="2018" name="Genome Biol.">
        <title>SKESA: strategic k-mer extension for scrupulous assemblies.</title>
        <authorList>
            <person name="Souvorov A."/>
            <person name="Agarwala R."/>
            <person name="Lipman D.J."/>
        </authorList>
    </citation>
    <scope>NUCLEOTIDE SEQUENCE</scope>
    <source>
        <strain evidence="6">Escherichia coli</strain>
        <strain evidence="5">EuSCAPE_DE065</strain>
    </source>
</reference>
<keyword evidence="1" id="KW-0732">Signal</keyword>
<dbReference type="Proteomes" id="UP000521991">
    <property type="component" value="Unassembled WGS sequence"/>
</dbReference>
<dbReference type="Proteomes" id="UP000436141">
    <property type="component" value="Unassembled WGS sequence"/>
</dbReference>
<evidence type="ECO:0000256" key="1">
    <source>
        <dbReference type="SAM" id="SignalP"/>
    </source>
</evidence>
<evidence type="ECO:0000313" key="26">
    <source>
        <dbReference type="Proteomes" id="UP000254503"/>
    </source>
</evidence>
<reference evidence="10 30" key="6">
    <citation type="journal article" date="2019" name="Environ. Health Perspect.">
        <title>Inter-host Transmission of Carbapenemase-Producing Escherichia coli among Humans and Backyard Animals.</title>
        <authorList>
            <person name="Li J."/>
            <person name="Bi Z."/>
            <person name="Ma S."/>
            <person name="Chen B."/>
            <person name="Cai C."/>
            <person name="He J."/>
            <person name="Schwarz S."/>
            <person name="Sun C."/>
            <person name="Zhou Y."/>
            <person name="Yin J."/>
            <person name="Hulth A."/>
            <person name="Wang Y."/>
            <person name="Shen Z."/>
            <person name="Wang S."/>
            <person name="Wu C."/>
            <person name="Nilsson L.E."/>
            <person name="Walsh T.R."/>
            <person name="Borjesson S."/>
            <person name="Shen J."/>
            <person name="Sun Q."/>
            <person name="Wang Y."/>
        </authorList>
    </citation>
    <scope>NUCLEOTIDE SEQUENCE [LARGE SCALE GENOMIC DNA]</scope>
    <source>
        <strain evidence="10 30">A016f</strain>
    </source>
</reference>
<dbReference type="EMBL" id="WUIG01000022">
    <property type="protein sequence ID" value="MXJ07591.1"/>
    <property type="molecule type" value="Genomic_DNA"/>
</dbReference>
<reference evidence="6" key="20">
    <citation type="submission" date="2021-03" db="EMBL/GenBank/DDBJ databases">
        <authorList>
            <consortium name="NCBI Pathogen Detection Project"/>
        </authorList>
    </citation>
    <scope>NUCLEOTIDE SEQUENCE</scope>
    <source>
        <strain evidence="6">Escherichia coli</strain>
        <strain evidence="5">EuSCAPE_DE065</strain>
    </source>
</reference>
<gene>
    <name evidence="19" type="primary">gfcD</name>
    <name evidence="7" type="ORF">ACU57_13355</name>
    <name evidence="3" type="ORF">BGM66_000773</name>
    <name evidence="2" type="ORF">CTR35_003734</name>
    <name evidence="18" type="ORF">EIA08_27160</name>
    <name evidence="10" type="ORF">EIZ93_00220</name>
    <name evidence="16" type="ORF">FOI11_008010</name>
    <name evidence="8" type="ORF">FOI11_12035</name>
    <name evidence="22" type="ORF">FV293_21385</name>
    <name evidence="14" type="ORF">G3V95_07615</name>
    <name evidence="11" type="ORF">GP965_02335</name>
    <name evidence="12" type="ORF">GRW05_05670</name>
    <name evidence="13" type="ORF">GRW24_03705</name>
    <name evidence="5" type="ORF">HMV95_15345</name>
    <name evidence="15" type="ORF">HX136_16145</name>
    <name evidence="23" type="ORF">IDONEFKE_00778</name>
    <name evidence="9" type="ORF">IH772_16045</name>
    <name evidence="6" type="ORF">J0541_003673</name>
    <name evidence="17" type="ORF">JNP96_09860</name>
    <name evidence="21" type="ORF">NCTC13148_05831</name>
    <name evidence="19" type="ORF">NCTC9045_03666</name>
    <name evidence="20" type="ORF">NCTC9117_03967</name>
    <name evidence="4" type="ORF">P6223_002417</name>
</gene>
<evidence type="ECO:0000313" key="24">
    <source>
        <dbReference type="Proteomes" id="UP000050556"/>
    </source>
</evidence>
<evidence type="ECO:0000313" key="11">
    <source>
        <dbReference type="EMBL" id="MWT19784.1"/>
    </source>
</evidence>
<evidence type="ECO:0000313" key="25">
    <source>
        <dbReference type="Proteomes" id="UP000254255"/>
    </source>
</evidence>
<evidence type="ECO:0000313" key="27">
    <source>
        <dbReference type="Proteomes" id="UP000254785"/>
    </source>
</evidence>
<evidence type="ECO:0000313" key="15">
    <source>
        <dbReference type="EMBL" id="QLG58239.1"/>
    </source>
</evidence>
<proteinExistence type="predicted"/>
<accession>A0A024L3K5</accession>
<sequence>MKKNSYLLSCLAIAVSSACHAEVLTYPDPLGSSQSDFGGTGLLQMPNARIAPEGEFSVNYRDNDQYRFYSTSVALFPWLEGTIRYTDVRTRKYSQWEDFSGDQSYKDKSFDFKLRLWEEGYWLPQVAFGKRDIAGTGLFDGEYLVASKQAGPFDFTLGMAWGYAGNAGNITNPFCRVSDKYCHRAESHDAGDISFSDIFRGPASIFGGIEYQTPWNPLRLKLEYDGNNYQNDFAGKLPQASHFNVGAVYRAASWADLNLSYERGNTLMFGFTLRTNFNDLRPALRDTPKPAYQPAPESEGLQYTTVANQLTALKYNAGFDAPEIQLRDKTLYMSGQQYKYRDSREAVDRANRILVNNLPQGVEKISVTQKREHMAMVTTETDVASLRKQLAGTAPGQSEPLQQQRVEAEDLSAFGRGYRIREDRFSYSFNPTLSQSLGGPEDFYMFQLGLMSSARYWFTDHLLLDGGIFTNIYNNYDKFKSSLLPADSTLPRVRTHIRDYVRNDVYLNNLQANYFADLGNGFYGQVYGGYLETMYAGVGSELLYRPLDACWALGVDVNYVKQRDWDNMMRFTDYSTPTGFVTAYWNPPTLNGVLMKLSVGQYLAKDKGATIDVAKRFDSGVAVGVWAAISNVSKDDYGEGGFSKGFYISIPFDLMTIGPNRNRAVVSWTPLTRDGGQMLSRKYQLYPMTAEREVPVGQ</sequence>
<dbReference type="EMBL" id="UGDD01000002">
    <property type="protein sequence ID" value="STJ55715.1"/>
    <property type="molecule type" value="Genomic_DNA"/>
</dbReference>
<organism evidence="11 33">
    <name type="scientific">Escherichia coli</name>
    <dbReference type="NCBI Taxonomy" id="562"/>
    <lineage>
        <taxon>Bacteria</taxon>
        <taxon>Pseudomonadati</taxon>
        <taxon>Pseudomonadota</taxon>
        <taxon>Gammaproteobacteria</taxon>
        <taxon>Enterobacterales</taxon>
        <taxon>Enterobacteriaceae</taxon>
        <taxon>Escherichia</taxon>
    </lineage>
</organism>
<evidence type="ECO:0000313" key="13">
    <source>
        <dbReference type="EMBL" id="MXJ07591.1"/>
    </source>
</evidence>
<dbReference type="Proteomes" id="UP000254503">
    <property type="component" value="Unassembled WGS sequence"/>
</dbReference>
<evidence type="ECO:0000313" key="22">
    <source>
        <dbReference type="EMBL" id="TXQ31161.1"/>
    </source>
</evidence>
<evidence type="ECO:0000313" key="36">
    <source>
        <dbReference type="Proteomes" id="UP000521991"/>
    </source>
</evidence>
<dbReference type="Proteomes" id="UP000447081">
    <property type="component" value="Unassembled WGS sequence"/>
</dbReference>
<dbReference type="Proteomes" id="UP000254255">
    <property type="component" value="Unassembled WGS sequence"/>
</dbReference>
<reference evidence="4" key="21">
    <citation type="submission" date="2024-02" db="EMBL/GenBank/DDBJ databases">
        <authorList>
            <consortium name="Clinical and Environmental Microbiology Branch: Whole genome sequencing antimicrobial resistance pathogens in the healthcare setting"/>
        </authorList>
    </citation>
    <scope>NUCLEOTIDE SEQUENCE</scope>
    <source>
        <strain evidence="4">2023CK-00345</strain>
    </source>
</reference>
<dbReference type="EMBL" id="RYCF01000001">
    <property type="protein sequence ID" value="MQK22750.1"/>
    <property type="molecule type" value="Genomic_DNA"/>
</dbReference>
<evidence type="ECO:0000313" key="14">
    <source>
        <dbReference type="EMBL" id="NEM85378.1"/>
    </source>
</evidence>
<dbReference type="AlphaFoldDB" id="A0A024L3K5"/>
<dbReference type="EMBL" id="JAAGYI010000009">
    <property type="protein sequence ID" value="NEM85378.1"/>
    <property type="molecule type" value="Genomic_DNA"/>
</dbReference>
<reference evidence="25 26" key="3">
    <citation type="submission" date="2018-06" db="EMBL/GenBank/DDBJ databases">
        <authorList>
            <consortium name="Pathogen Informatics"/>
            <person name="Doyle S."/>
        </authorList>
    </citation>
    <scope>NUCLEOTIDE SEQUENCE [LARGE SCALE GENOMIC DNA]</scope>
    <source>
        <strain evidence="21 25">NCTC13148</strain>
        <strain evidence="19 26">NCTC9045</strain>
        <strain evidence="20 27">NCTC9117</strain>
    </source>
</reference>
<dbReference type="EMBL" id="WUIY01000015">
    <property type="protein sequence ID" value="MXI73788.1"/>
    <property type="molecule type" value="Genomic_DNA"/>
</dbReference>
<evidence type="ECO:0000313" key="32">
    <source>
        <dbReference type="Proteomes" id="UP000447081"/>
    </source>
</evidence>
<evidence type="ECO:0000313" key="4">
    <source>
        <dbReference type="EMBL" id="EMM0025845.1"/>
    </source>
</evidence>
<reference evidence="22 29" key="7">
    <citation type="submission" date="2019-08" db="EMBL/GenBank/DDBJ databases">
        <title>Whole genome analysis of cultivated E. coli strains isolated from CD patients and healthy donors.</title>
        <authorList>
            <person name="Siniagina M.N."/>
            <person name="Markelova M.I."/>
            <person name="Laikov A.V."/>
            <person name="Boulygina E.A."/>
            <person name="Khusnutdinova D.R."/>
            <person name="Kharchenko A."/>
            <person name="Grigoryeva T.V."/>
        </authorList>
    </citation>
    <scope>NUCLEOTIDE SEQUENCE [LARGE SCALE GENOMIC DNA]</scope>
    <source>
        <strain evidence="22 29">1_45_11</strain>
    </source>
</reference>
<reference evidence="31 32" key="9">
    <citation type="submission" date="2019-12" db="EMBL/GenBank/DDBJ databases">
        <title>Enteriobacteria Tanzani isolates_10434.</title>
        <authorList>
            <person name="Subbiah M."/>
            <person name="Call D."/>
        </authorList>
    </citation>
    <scope>NUCLEOTIDE SEQUENCE [LARGE SCALE GENOMIC DNA]</scope>
    <source>
        <strain evidence="12 31">10434wD1</strain>
        <strain evidence="13 32">10434wG3</strain>
    </source>
</reference>
<feature type="chain" id="PRO_5015026142" evidence="1">
    <location>
        <begin position="22"/>
        <end position="698"/>
    </location>
</feature>
<dbReference type="Proteomes" id="UP000640866">
    <property type="component" value="Unassembled WGS sequence"/>
</dbReference>
<evidence type="ECO:0000313" key="8">
    <source>
        <dbReference type="EMBL" id="MBA6240715.1"/>
    </source>
</evidence>
<evidence type="ECO:0000313" key="34">
    <source>
        <dbReference type="Proteomes" id="UP000469708"/>
    </source>
</evidence>
<dbReference type="EMBL" id="DABHXT010000024">
    <property type="protein sequence ID" value="HAJ5959630.1"/>
    <property type="molecule type" value="Genomic_DNA"/>
</dbReference>
<dbReference type="EMBL" id="CP070393">
    <property type="protein sequence ID" value="QRZ99238.1"/>
    <property type="molecule type" value="Genomic_DNA"/>
</dbReference>
<evidence type="ECO:0000313" key="38">
    <source>
        <dbReference type="Proteomes" id="UP000581425"/>
    </source>
</evidence>
<dbReference type="EMBL" id="UGET01000006">
    <property type="protein sequence ID" value="STN25428.1"/>
    <property type="molecule type" value="Genomic_DNA"/>
</dbReference>
<dbReference type="Pfam" id="PF06082">
    <property type="entry name" value="YjbH"/>
    <property type="match status" value="1"/>
</dbReference>
<evidence type="ECO:0000313" key="35">
    <source>
        <dbReference type="Proteomes" id="UP000509796"/>
    </source>
</evidence>
<reference evidence="8 38" key="16">
    <citation type="submission" date="2020-07" db="EMBL/GenBank/DDBJ databases">
        <title>Analysis of Genomes of Bacterial Isolates from Lameness Outbreaks in Broilers.</title>
        <authorList>
            <person name="Ekesi N.S."/>
            <person name="Alrubaye A."/>
            <person name="Rhoads D."/>
        </authorList>
    </citation>
    <scope>NUCLEOTIDE SEQUENCE [LARGE SCALE GENOMIC DNA]</scope>
    <source>
        <strain evidence="8 38">1409</strain>
    </source>
</reference>
<dbReference type="EMBL" id="DADUEU010000025">
    <property type="protein sequence ID" value="HBB1574699.1"/>
    <property type="molecule type" value="Genomic_DNA"/>
</dbReference>
<dbReference type="PATRIC" id="fig|562.10472.peg.737"/>
<reference evidence="16 38" key="18">
    <citation type="submission" date="2020-10" db="EMBL/GenBank/DDBJ databases">
        <title>Analysis of Genomes of Bacterial Isolates from Lameness Outbreaks in Broilers.</title>
        <authorList>
            <person name="Rhoads D."/>
            <person name="Ekesi N.S."/>
        </authorList>
    </citation>
    <scope>NUCLEOTIDE SEQUENCE [LARGE SCALE GENOMIC DNA]</scope>
    <source>
        <strain evidence="16 38">1409</strain>
    </source>
</reference>
<dbReference type="EMBL" id="CP063369">
    <property type="protein sequence ID" value="QOY32680.1"/>
    <property type="molecule type" value="Genomic_DNA"/>
</dbReference>
<dbReference type="EMBL" id="UGDC01000003">
    <property type="protein sequence ID" value="STJ81402.1"/>
    <property type="molecule type" value="Genomic_DNA"/>
</dbReference>
<name>A0A024L3K5_ECOLX</name>
<dbReference type="Proteomes" id="UP000846355">
    <property type="component" value="Unassembled WGS sequence"/>
</dbReference>
<evidence type="ECO:0000313" key="23">
    <source>
        <dbReference type="EMBL" id="VZR36428.1"/>
    </source>
</evidence>
<dbReference type="Proteomes" id="UP000581425">
    <property type="component" value="Chromosome"/>
</dbReference>
<reference evidence="7 24" key="1">
    <citation type="journal article" date="2015" name="Front. Microbiol.">
        <title>Genetic determinants of heat resistance in Escherichia coli.</title>
        <authorList>
            <person name="Mercer R.G."/>
            <person name="Zheng J."/>
            <person name="Garcia-Hernandez R."/>
            <person name="Ruan L."/>
            <person name="Ganzle M.G."/>
            <person name="McMullen L.M."/>
        </authorList>
    </citation>
    <scope>NUCLEOTIDE SEQUENCE [LARGE SCALE GENOMIC DNA]</scope>
    <source>
        <strain evidence="7 24">AW1.3</strain>
    </source>
</reference>
<dbReference type="Proteomes" id="UP000629265">
    <property type="component" value="Unassembled WGS sequence"/>
</dbReference>
<evidence type="ECO:0000313" key="10">
    <source>
        <dbReference type="EMBL" id="MQK22750.1"/>
    </source>
</evidence>
<evidence type="ECO:0000313" key="9">
    <source>
        <dbReference type="EMBL" id="MBE0978795.1"/>
    </source>
</evidence>
<dbReference type="EMBL" id="CACRYR010000222">
    <property type="protein sequence ID" value="VZR36428.1"/>
    <property type="molecule type" value="Genomic_DNA"/>
</dbReference>
<dbReference type="Proteomes" id="UP000538406">
    <property type="component" value="Unassembled WGS sequence"/>
</dbReference>
<reference evidence="17" key="19">
    <citation type="submission" date="2021-02" db="EMBL/GenBank/DDBJ databases">
        <title>Co-localization of colistin and carbapenem -resistance genes on a novel transferable IncHI2 plasmid in Escherichia coli from chicken-origin.</title>
        <authorList>
            <person name="Hoffmann M."/>
            <person name="Balkey M."/>
            <person name="Ronco T."/>
            <person name="Hendriksen R.S."/>
        </authorList>
    </citation>
    <scope>NUCLEOTIDE SEQUENCE</scope>
    <source>
        <strain evidence="17">CFSAN083829</strain>
    </source>
</reference>
<evidence type="ECO:0000313" key="28">
    <source>
        <dbReference type="Proteomes" id="UP000271008"/>
    </source>
</evidence>
<evidence type="ECO:0000313" key="31">
    <source>
        <dbReference type="Proteomes" id="UP000436141"/>
    </source>
</evidence>
<dbReference type="Proteomes" id="UP000663166">
    <property type="component" value="Chromosome"/>
</dbReference>
<evidence type="ECO:0000313" key="37">
    <source>
        <dbReference type="Proteomes" id="UP000538406"/>
    </source>
</evidence>
<dbReference type="EMBL" id="WTRC01000013">
    <property type="protein sequence ID" value="MWT19784.1"/>
    <property type="molecule type" value="Genomic_DNA"/>
</dbReference>
<dbReference type="EMBL" id="ABLFQU030000020">
    <property type="protein sequence ID" value="EMM0025845.1"/>
    <property type="molecule type" value="Genomic_DNA"/>
</dbReference>
<evidence type="ECO:0000313" key="30">
    <source>
        <dbReference type="Proteomes" id="UP000359125"/>
    </source>
</evidence>
<evidence type="ECO:0000313" key="5">
    <source>
        <dbReference type="EMBL" id="HAJ5959630.1"/>
    </source>
</evidence>